<evidence type="ECO:0000256" key="1">
    <source>
        <dbReference type="SAM" id="MobiDB-lite"/>
    </source>
</evidence>
<name>A0ABN7B6G0_9HEMI</name>
<protein>
    <submittedName>
        <fullName evidence="2">Uncharacterized protein</fullName>
    </submittedName>
</protein>
<dbReference type="EMBL" id="AP028919">
    <property type="protein sequence ID" value="BES99985.1"/>
    <property type="molecule type" value="Genomic_DNA"/>
</dbReference>
<accession>A0ABN7B6G0</accession>
<gene>
    <name evidence="2" type="ORF">NTJ_12802</name>
</gene>
<feature type="region of interest" description="Disordered" evidence="1">
    <location>
        <begin position="53"/>
        <end position="83"/>
    </location>
</feature>
<feature type="compositionally biased region" description="Basic and acidic residues" evidence="1">
    <location>
        <begin position="55"/>
        <end position="66"/>
    </location>
</feature>
<evidence type="ECO:0000313" key="2">
    <source>
        <dbReference type="EMBL" id="BES99985.1"/>
    </source>
</evidence>
<sequence length="83" mass="8638">MTSVKYQRNIRRASHPDIPIQGGCAILADNLSQNPSNASDLCRSFCSQCMAHGEAGTRDDGTRDDGTGDDGTGDSPGGGKIVL</sequence>
<feature type="compositionally biased region" description="Gly residues" evidence="1">
    <location>
        <begin position="74"/>
        <end position="83"/>
    </location>
</feature>
<reference evidence="2 3" key="1">
    <citation type="submission" date="2023-09" db="EMBL/GenBank/DDBJ databases">
        <title>Nesidiocoris tenuis whole genome shotgun sequence.</title>
        <authorList>
            <person name="Shibata T."/>
            <person name="Shimoda M."/>
            <person name="Kobayashi T."/>
            <person name="Uehara T."/>
        </authorList>
    </citation>
    <scope>NUCLEOTIDE SEQUENCE [LARGE SCALE GENOMIC DNA]</scope>
    <source>
        <strain evidence="2 3">Japan</strain>
    </source>
</reference>
<evidence type="ECO:0000313" key="3">
    <source>
        <dbReference type="Proteomes" id="UP001307889"/>
    </source>
</evidence>
<keyword evidence="3" id="KW-1185">Reference proteome</keyword>
<proteinExistence type="predicted"/>
<dbReference type="Proteomes" id="UP001307889">
    <property type="component" value="Chromosome 11"/>
</dbReference>
<organism evidence="2 3">
    <name type="scientific">Nesidiocoris tenuis</name>
    <dbReference type="NCBI Taxonomy" id="355587"/>
    <lineage>
        <taxon>Eukaryota</taxon>
        <taxon>Metazoa</taxon>
        <taxon>Ecdysozoa</taxon>
        <taxon>Arthropoda</taxon>
        <taxon>Hexapoda</taxon>
        <taxon>Insecta</taxon>
        <taxon>Pterygota</taxon>
        <taxon>Neoptera</taxon>
        <taxon>Paraneoptera</taxon>
        <taxon>Hemiptera</taxon>
        <taxon>Heteroptera</taxon>
        <taxon>Panheteroptera</taxon>
        <taxon>Cimicomorpha</taxon>
        <taxon>Miridae</taxon>
        <taxon>Dicyphina</taxon>
        <taxon>Nesidiocoris</taxon>
    </lineage>
</organism>